<keyword evidence="4 11" id="KW-0812">Transmembrane</keyword>
<organism evidence="14 15">
    <name type="scientific">Petrolisthes cinctipes</name>
    <name type="common">Flat porcelain crab</name>
    <dbReference type="NCBI Taxonomy" id="88211"/>
    <lineage>
        <taxon>Eukaryota</taxon>
        <taxon>Metazoa</taxon>
        <taxon>Ecdysozoa</taxon>
        <taxon>Arthropoda</taxon>
        <taxon>Crustacea</taxon>
        <taxon>Multicrustacea</taxon>
        <taxon>Malacostraca</taxon>
        <taxon>Eumalacostraca</taxon>
        <taxon>Eucarida</taxon>
        <taxon>Decapoda</taxon>
        <taxon>Pleocyemata</taxon>
        <taxon>Anomura</taxon>
        <taxon>Galatheoidea</taxon>
        <taxon>Porcellanidae</taxon>
        <taxon>Petrolisthes</taxon>
    </lineage>
</organism>
<keyword evidence="9" id="KW-0325">Glycoprotein</keyword>
<dbReference type="GO" id="GO:0005886">
    <property type="term" value="C:plasma membrane"/>
    <property type="evidence" value="ECO:0007669"/>
    <property type="project" value="UniProtKB-SubCell"/>
</dbReference>
<dbReference type="InterPro" id="IPR017452">
    <property type="entry name" value="GPCR_Rhodpsn_7TM"/>
</dbReference>
<comment type="caution">
    <text evidence="14">The sequence shown here is derived from an EMBL/GenBank/DDBJ whole genome shotgun (WGS) entry which is preliminary data.</text>
</comment>
<evidence type="ECO:0000313" key="14">
    <source>
        <dbReference type="EMBL" id="KAK3861862.1"/>
    </source>
</evidence>
<evidence type="ECO:0000256" key="12">
    <source>
        <dbReference type="SAM" id="SignalP"/>
    </source>
</evidence>
<keyword evidence="8" id="KW-0675">Receptor</keyword>
<evidence type="ECO:0000256" key="6">
    <source>
        <dbReference type="ARBA" id="ARBA00023040"/>
    </source>
</evidence>
<evidence type="ECO:0000256" key="1">
    <source>
        <dbReference type="ARBA" id="ARBA00004651"/>
    </source>
</evidence>
<evidence type="ECO:0000256" key="5">
    <source>
        <dbReference type="ARBA" id="ARBA00022989"/>
    </source>
</evidence>
<dbReference type="Gene3D" id="1.20.1070.10">
    <property type="entry name" value="Rhodopsin 7-helix transmembrane proteins"/>
    <property type="match status" value="1"/>
</dbReference>
<feature type="chain" id="PRO_5042266659" description="G-protein coupled receptors family 1 profile domain-containing protein" evidence="12">
    <location>
        <begin position="17"/>
        <end position="104"/>
    </location>
</feature>
<dbReference type="PROSITE" id="PS50262">
    <property type="entry name" value="G_PROTEIN_RECEP_F1_2"/>
    <property type="match status" value="1"/>
</dbReference>
<feature type="domain" description="G-protein coupled receptors family 1 profile" evidence="13">
    <location>
        <begin position="1"/>
        <end position="58"/>
    </location>
</feature>
<evidence type="ECO:0000259" key="13">
    <source>
        <dbReference type="PROSITE" id="PS50262"/>
    </source>
</evidence>
<evidence type="ECO:0000256" key="10">
    <source>
        <dbReference type="ARBA" id="ARBA00023224"/>
    </source>
</evidence>
<dbReference type="SUPFAM" id="SSF81321">
    <property type="entry name" value="Family A G protein-coupled receptor-like"/>
    <property type="match status" value="1"/>
</dbReference>
<dbReference type="EMBL" id="JAWQEG010004387">
    <property type="protein sequence ID" value="KAK3861862.1"/>
    <property type="molecule type" value="Genomic_DNA"/>
</dbReference>
<sequence length="104" mass="11476">MVLVCLLTHFTVSAMAVERFLGICHGYFYGRHVTPSRCRYVLAGIWVFCSLFSLLPLFNLASCFSSIPTRGASLTYTSVTTPRPDIASSPPHWDFSLLPTSSPS</sequence>
<evidence type="ECO:0000256" key="11">
    <source>
        <dbReference type="SAM" id="Phobius"/>
    </source>
</evidence>
<protein>
    <recommendedName>
        <fullName evidence="13">G-protein coupled receptors family 1 profile domain-containing protein</fullName>
    </recommendedName>
</protein>
<evidence type="ECO:0000256" key="4">
    <source>
        <dbReference type="ARBA" id="ARBA00022692"/>
    </source>
</evidence>
<dbReference type="PANTHER" id="PTHR11866:SF16">
    <property type="entry name" value="PROSTAGLANDIN E2 RECEPTOR EP4 SUBTYPE-LIKE PROTEIN"/>
    <property type="match status" value="1"/>
</dbReference>
<dbReference type="InterPro" id="IPR000276">
    <property type="entry name" value="GPCR_Rhodpsn"/>
</dbReference>
<dbReference type="GO" id="GO:0004930">
    <property type="term" value="F:G protein-coupled receptor activity"/>
    <property type="evidence" value="ECO:0007669"/>
    <property type="project" value="UniProtKB-KW"/>
</dbReference>
<evidence type="ECO:0000313" key="15">
    <source>
        <dbReference type="Proteomes" id="UP001286313"/>
    </source>
</evidence>
<dbReference type="Pfam" id="PF00001">
    <property type="entry name" value="7tm_1"/>
    <property type="match status" value="1"/>
</dbReference>
<accession>A0AAE1K1B7</accession>
<evidence type="ECO:0000256" key="9">
    <source>
        <dbReference type="ARBA" id="ARBA00023180"/>
    </source>
</evidence>
<reference evidence="14" key="1">
    <citation type="submission" date="2023-10" db="EMBL/GenBank/DDBJ databases">
        <title>Genome assemblies of two species of porcelain crab, Petrolisthes cinctipes and Petrolisthes manimaculis (Anomura: Porcellanidae).</title>
        <authorList>
            <person name="Angst P."/>
        </authorList>
    </citation>
    <scope>NUCLEOTIDE SEQUENCE</scope>
    <source>
        <strain evidence="14">PB745_01</strain>
        <tissue evidence="14">Gill</tissue>
    </source>
</reference>
<dbReference type="GO" id="GO:0007189">
    <property type="term" value="P:adenylate cyclase-activating G protein-coupled receptor signaling pathway"/>
    <property type="evidence" value="ECO:0007669"/>
    <property type="project" value="TreeGrafter"/>
</dbReference>
<keyword evidence="3" id="KW-1003">Cell membrane</keyword>
<dbReference type="GO" id="GO:0007204">
    <property type="term" value="P:positive regulation of cytosolic calcium ion concentration"/>
    <property type="evidence" value="ECO:0007669"/>
    <property type="project" value="TreeGrafter"/>
</dbReference>
<keyword evidence="5 11" id="KW-1133">Transmembrane helix</keyword>
<dbReference type="InterPro" id="IPR008365">
    <property type="entry name" value="Prostanoid_rcpt"/>
</dbReference>
<proteinExistence type="inferred from homology"/>
<evidence type="ECO:0000256" key="3">
    <source>
        <dbReference type="ARBA" id="ARBA00022475"/>
    </source>
</evidence>
<keyword evidence="12" id="KW-0732">Signal</keyword>
<comment type="subcellular location">
    <subcellularLocation>
        <location evidence="1">Cell membrane</location>
        <topology evidence="1">Multi-pass membrane protein</topology>
    </subcellularLocation>
</comment>
<dbReference type="Proteomes" id="UP001286313">
    <property type="component" value="Unassembled WGS sequence"/>
</dbReference>
<comment type="similarity">
    <text evidence="2">Belongs to the G-protein coupled receptor 1 family.</text>
</comment>
<keyword evidence="15" id="KW-1185">Reference proteome</keyword>
<evidence type="ECO:0000256" key="2">
    <source>
        <dbReference type="ARBA" id="ARBA00010663"/>
    </source>
</evidence>
<name>A0AAE1K1B7_PETCI</name>
<keyword evidence="7 11" id="KW-0472">Membrane</keyword>
<evidence type="ECO:0000256" key="8">
    <source>
        <dbReference type="ARBA" id="ARBA00023170"/>
    </source>
</evidence>
<keyword evidence="10" id="KW-0807">Transducer</keyword>
<dbReference type="PANTHER" id="PTHR11866">
    <property type="entry name" value="G-PROTEIN COUPLED RECEPTOR FAMILY 1 MEMBER"/>
    <property type="match status" value="1"/>
</dbReference>
<keyword evidence="6" id="KW-0297">G-protein coupled receptor</keyword>
<feature type="signal peptide" evidence="12">
    <location>
        <begin position="1"/>
        <end position="16"/>
    </location>
</feature>
<dbReference type="AlphaFoldDB" id="A0AAE1K1B7"/>
<feature type="transmembrane region" description="Helical" evidence="11">
    <location>
        <begin position="40"/>
        <end position="61"/>
    </location>
</feature>
<gene>
    <name evidence="14" type="ORF">Pcinc_032214</name>
</gene>
<evidence type="ECO:0000256" key="7">
    <source>
        <dbReference type="ARBA" id="ARBA00023136"/>
    </source>
</evidence>